<evidence type="ECO:0000313" key="13">
    <source>
        <dbReference type="Proteomes" id="UP000003011"/>
    </source>
</evidence>
<dbReference type="RefSeq" id="WP_005539395.1">
    <property type="nucleotide sequence ID" value="NZ_JH378829.1"/>
</dbReference>
<dbReference type="CDD" id="cd16833">
    <property type="entry name" value="YfiH"/>
    <property type="match status" value="1"/>
</dbReference>
<dbReference type="OrthoDB" id="4279at2"/>
<dbReference type="PATRIC" id="fig|679200.3.peg.390"/>
<reference evidence="12 13" key="1">
    <citation type="submission" date="2011-08" db="EMBL/GenBank/DDBJ databases">
        <title>The Genome Sequence of Johnsonella ignava ATCC 51276.</title>
        <authorList>
            <consortium name="The Broad Institute Genome Sequencing Platform"/>
            <person name="Earl A."/>
            <person name="Ward D."/>
            <person name="Feldgarden M."/>
            <person name="Gevers D."/>
            <person name="Izard J."/>
            <person name="Blanton J.M."/>
            <person name="Baranova O.V."/>
            <person name="Dewhirst F.E."/>
            <person name="Young S.K."/>
            <person name="Zeng Q."/>
            <person name="Gargeya S."/>
            <person name="Fitzgerald M."/>
            <person name="Haas B."/>
            <person name="Abouelleil A."/>
            <person name="Alvarado L."/>
            <person name="Arachchi H.M."/>
            <person name="Berlin A."/>
            <person name="Brown A."/>
            <person name="Chapman S.B."/>
            <person name="Chen Z."/>
            <person name="Dunbar C."/>
            <person name="Freedman E."/>
            <person name="Gearin G."/>
            <person name="Gellesch M."/>
            <person name="Goldberg J."/>
            <person name="Griggs A."/>
            <person name="Gujja S."/>
            <person name="Heiman D."/>
            <person name="Howarth C."/>
            <person name="Larson L."/>
            <person name="Lui A."/>
            <person name="MacDonald P.J.P."/>
            <person name="Montmayeur A."/>
            <person name="Murphy C."/>
            <person name="Neiman D."/>
            <person name="Pearson M."/>
            <person name="Priest M."/>
            <person name="Roberts A."/>
            <person name="Saif S."/>
            <person name="Shea T."/>
            <person name="Shenoy N."/>
            <person name="Sisk P."/>
            <person name="Stolte C."/>
            <person name="Sykes S."/>
            <person name="Wortman J."/>
            <person name="Nusbaum C."/>
            <person name="Birren B."/>
        </authorList>
    </citation>
    <scope>NUCLEOTIDE SEQUENCE [LARGE SCALE GENOMIC DNA]</scope>
    <source>
        <strain evidence="12 13">ATCC 51276</strain>
    </source>
</reference>
<sequence length="314" mass="35187">MLNWKIKPEYRNIYERTGDNGTVYLSFPALEDIGFIRHAFSTRLGGVSKNNQSSMNLSFSKEPLSRENVMENFSRITSVLGAKPDDLVFTQQTHTVNVKRAMPDDRGKGIIKPLDYSDVDGLITDASGILLTAFFADCIPLYFADPVHRAVGIAHSGWKGTLGKMGEVMTVRMADEFMTEPKDLIVCIGPGICMDCYEISDEVAVKFIDRFKDIRGFKGLNQDFAGEGEYISQKNAGNMKKYISDNADILREGRKGHYYLDLWKANKLILMNAGIPPENIYISGVCTKCNSRFLFSHRVMGEDRGNMAAFIGIR</sequence>
<evidence type="ECO:0000256" key="3">
    <source>
        <dbReference type="ARBA" id="ARBA00007353"/>
    </source>
</evidence>
<evidence type="ECO:0000313" key="12">
    <source>
        <dbReference type="EMBL" id="EHI56502.1"/>
    </source>
</evidence>
<comment type="catalytic activity">
    <reaction evidence="10">
        <text>S-methyl-5'-thioadenosine + phosphate = 5-(methylsulfanyl)-alpha-D-ribose 1-phosphate + adenine</text>
        <dbReference type="Rhea" id="RHEA:11852"/>
        <dbReference type="ChEBI" id="CHEBI:16708"/>
        <dbReference type="ChEBI" id="CHEBI:17509"/>
        <dbReference type="ChEBI" id="CHEBI:43474"/>
        <dbReference type="ChEBI" id="CHEBI:58533"/>
        <dbReference type="EC" id="2.4.2.28"/>
    </reaction>
    <physiologicalReaction direction="left-to-right" evidence="10">
        <dbReference type="Rhea" id="RHEA:11853"/>
    </physiologicalReaction>
</comment>
<dbReference type="Pfam" id="PF02578">
    <property type="entry name" value="Cu-oxidase_4"/>
    <property type="match status" value="1"/>
</dbReference>
<dbReference type="InterPro" id="IPR038371">
    <property type="entry name" value="Cu_polyphenol_OxRdtase_sf"/>
</dbReference>
<dbReference type="NCBIfam" id="TIGR00726">
    <property type="entry name" value="peptidoglycan editing factor PgeF"/>
    <property type="match status" value="1"/>
</dbReference>
<dbReference type="PANTHER" id="PTHR30616">
    <property type="entry name" value="UNCHARACTERIZED PROTEIN YFIH"/>
    <property type="match status" value="1"/>
</dbReference>
<dbReference type="InterPro" id="IPR003730">
    <property type="entry name" value="Cu_polyphenol_OxRdtase"/>
</dbReference>
<evidence type="ECO:0000256" key="7">
    <source>
        <dbReference type="ARBA" id="ARBA00022833"/>
    </source>
</evidence>
<dbReference type="HOGENOM" id="CLU_065784_0_0_9"/>
<dbReference type="EMBL" id="ACZL01000007">
    <property type="protein sequence ID" value="EHI56502.1"/>
    <property type="molecule type" value="Genomic_DNA"/>
</dbReference>
<comment type="similarity">
    <text evidence="3 11">Belongs to the purine nucleoside phosphorylase YfiH/LACC1 family.</text>
</comment>
<evidence type="ECO:0000256" key="10">
    <source>
        <dbReference type="ARBA" id="ARBA00049893"/>
    </source>
</evidence>
<accession>G5GFM5</accession>
<dbReference type="InterPro" id="IPR011324">
    <property type="entry name" value="Cytotoxic_necrot_fac-like_cat"/>
</dbReference>
<comment type="caution">
    <text evidence="12">The sequence shown here is derived from an EMBL/GenBank/DDBJ whole genome shotgun (WGS) entry which is preliminary data.</text>
</comment>
<evidence type="ECO:0000256" key="8">
    <source>
        <dbReference type="ARBA" id="ARBA00047989"/>
    </source>
</evidence>
<evidence type="ECO:0000256" key="1">
    <source>
        <dbReference type="ARBA" id="ARBA00000553"/>
    </source>
</evidence>
<evidence type="ECO:0000256" key="2">
    <source>
        <dbReference type="ARBA" id="ARBA00003215"/>
    </source>
</evidence>
<dbReference type="GO" id="GO:0016787">
    <property type="term" value="F:hydrolase activity"/>
    <property type="evidence" value="ECO:0007669"/>
    <property type="project" value="UniProtKB-KW"/>
</dbReference>
<proteinExistence type="inferred from homology"/>
<comment type="catalytic activity">
    <reaction evidence="9">
        <text>adenosine + phosphate = alpha-D-ribose 1-phosphate + adenine</text>
        <dbReference type="Rhea" id="RHEA:27642"/>
        <dbReference type="ChEBI" id="CHEBI:16335"/>
        <dbReference type="ChEBI" id="CHEBI:16708"/>
        <dbReference type="ChEBI" id="CHEBI:43474"/>
        <dbReference type="ChEBI" id="CHEBI:57720"/>
        <dbReference type="EC" id="2.4.2.1"/>
    </reaction>
    <physiologicalReaction direction="left-to-right" evidence="9">
        <dbReference type="Rhea" id="RHEA:27643"/>
    </physiologicalReaction>
</comment>
<evidence type="ECO:0000256" key="5">
    <source>
        <dbReference type="ARBA" id="ARBA00022723"/>
    </source>
</evidence>
<dbReference type="eggNOG" id="COG1496">
    <property type="taxonomic scope" value="Bacteria"/>
</dbReference>
<dbReference type="STRING" id="679200.HMPREF9333_00364"/>
<organism evidence="12 13">
    <name type="scientific">Johnsonella ignava ATCC 51276</name>
    <dbReference type="NCBI Taxonomy" id="679200"/>
    <lineage>
        <taxon>Bacteria</taxon>
        <taxon>Bacillati</taxon>
        <taxon>Bacillota</taxon>
        <taxon>Clostridia</taxon>
        <taxon>Lachnospirales</taxon>
        <taxon>Lachnospiraceae</taxon>
        <taxon>Johnsonella</taxon>
    </lineage>
</organism>
<dbReference type="Proteomes" id="UP000003011">
    <property type="component" value="Unassembled WGS sequence"/>
</dbReference>
<dbReference type="PANTHER" id="PTHR30616:SF2">
    <property type="entry name" value="PURINE NUCLEOSIDE PHOSPHORYLASE LACC1"/>
    <property type="match status" value="1"/>
</dbReference>
<comment type="catalytic activity">
    <reaction evidence="1">
        <text>inosine + phosphate = alpha-D-ribose 1-phosphate + hypoxanthine</text>
        <dbReference type="Rhea" id="RHEA:27646"/>
        <dbReference type="ChEBI" id="CHEBI:17368"/>
        <dbReference type="ChEBI" id="CHEBI:17596"/>
        <dbReference type="ChEBI" id="CHEBI:43474"/>
        <dbReference type="ChEBI" id="CHEBI:57720"/>
        <dbReference type="EC" id="2.4.2.1"/>
    </reaction>
    <physiologicalReaction direction="left-to-right" evidence="1">
        <dbReference type="Rhea" id="RHEA:27647"/>
    </physiologicalReaction>
</comment>
<protein>
    <recommendedName>
        <fullName evidence="11">Purine nucleoside phosphorylase</fullName>
    </recommendedName>
</protein>
<keyword evidence="13" id="KW-1185">Reference proteome</keyword>
<name>G5GFM5_9FIRM</name>
<dbReference type="SUPFAM" id="SSF64438">
    <property type="entry name" value="CNF1/YfiH-like putative cysteine hydrolases"/>
    <property type="match status" value="1"/>
</dbReference>
<dbReference type="GO" id="GO:0005507">
    <property type="term" value="F:copper ion binding"/>
    <property type="evidence" value="ECO:0007669"/>
    <property type="project" value="TreeGrafter"/>
</dbReference>
<evidence type="ECO:0000256" key="6">
    <source>
        <dbReference type="ARBA" id="ARBA00022801"/>
    </source>
</evidence>
<dbReference type="Gene3D" id="3.60.140.10">
    <property type="entry name" value="CNF1/YfiH-like putative cysteine hydrolases"/>
    <property type="match status" value="1"/>
</dbReference>
<dbReference type="GO" id="GO:0017061">
    <property type="term" value="F:S-methyl-5-thioadenosine phosphorylase activity"/>
    <property type="evidence" value="ECO:0007669"/>
    <property type="project" value="UniProtKB-EC"/>
</dbReference>
<gene>
    <name evidence="12" type="ORF">HMPREF9333_00364</name>
</gene>
<keyword evidence="6" id="KW-0378">Hydrolase</keyword>
<keyword evidence="7" id="KW-0862">Zinc</keyword>
<evidence type="ECO:0000256" key="4">
    <source>
        <dbReference type="ARBA" id="ARBA00022679"/>
    </source>
</evidence>
<evidence type="ECO:0000256" key="11">
    <source>
        <dbReference type="RuleBase" id="RU361274"/>
    </source>
</evidence>
<comment type="function">
    <text evidence="2">Purine nucleoside enzyme that catalyzes the phosphorolysis of adenosine and inosine nucleosides, yielding D-ribose 1-phosphate and the respective free bases, adenine and hypoxanthine. Also catalyzes the phosphorolysis of S-methyl-5'-thioadenosine into adenine and S-methyl-5-thio-alpha-D-ribose 1-phosphate. Also has adenosine deaminase activity.</text>
</comment>
<comment type="catalytic activity">
    <reaction evidence="8">
        <text>adenosine + H2O + H(+) = inosine + NH4(+)</text>
        <dbReference type="Rhea" id="RHEA:24408"/>
        <dbReference type="ChEBI" id="CHEBI:15377"/>
        <dbReference type="ChEBI" id="CHEBI:15378"/>
        <dbReference type="ChEBI" id="CHEBI:16335"/>
        <dbReference type="ChEBI" id="CHEBI:17596"/>
        <dbReference type="ChEBI" id="CHEBI:28938"/>
        <dbReference type="EC" id="3.5.4.4"/>
    </reaction>
    <physiologicalReaction direction="left-to-right" evidence="8">
        <dbReference type="Rhea" id="RHEA:24409"/>
    </physiologicalReaction>
</comment>
<evidence type="ECO:0000256" key="9">
    <source>
        <dbReference type="ARBA" id="ARBA00048968"/>
    </source>
</evidence>
<keyword evidence="5" id="KW-0479">Metal-binding</keyword>
<keyword evidence="4" id="KW-0808">Transferase</keyword>
<dbReference type="AlphaFoldDB" id="G5GFM5"/>